<reference evidence="2 3" key="1">
    <citation type="submission" date="2016-10" db="EMBL/GenBank/DDBJ databases">
        <authorList>
            <person name="de Groot N.N."/>
        </authorList>
    </citation>
    <scope>NUCLEOTIDE SEQUENCE [LARGE SCALE GENOMIC DNA]</scope>
    <source>
        <strain evidence="2 3">DSM 16957</strain>
    </source>
</reference>
<keyword evidence="3" id="KW-1185">Reference proteome</keyword>
<proteinExistence type="predicted"/>
<dbReference type="STRING" id="265719.SAMN04488509_101263"/>
<dbReference type="EMBL" id="FNAG01000001">
    <property type="protein sequence ID" value="SDD11004.1"/>
    <property type="molecule type" value="Genomic_DNA"/>
</dbReference>
<name>A0A1G6S2V4_9GAMM</name>
<dbReference type="Gene3D" id="2.120.10.30">
    <property type="entry name" value="TolB, C-terminal domain"/>
    <property type="match status" value="1"/>
</dbReference>
<protein>
    <submittedName>
        <fullName evidence="2">Uncharacterized protein</fullName>
    </submittedName>
</protein>
<evidence type="ECO:0000313" key="3">
    <source>
        <dbReference type="Proteomes" id="UP000199603"/>
    </source>
</evidence>
<evidence type="ECO:0000313" key="2">
    <source>
        <dbReference type="EMBL" id="SDD11004.1"/>
    </source>
</evidence>
<dbReference type="Proteomes" id="UP000199603">
    <property type="component" value="Unassembled WGS sequence"/>
</dbReference>
<evidence type="ECO:0000256" key="1">
    <source>
        <dbReference type="SAM" id="SignalP"/>
    </source>
</evidence>
<gene>
    <name evidence="2" type="ORF">SAMN04488509_101263</name>
</gene>
<dbReference type="SUPFAM" id="SSF63829">
    <property type="entry name" value="Calcium-dependent phosphotriesterase"/>
    <property type="match status" value="1"/>
</dbReference>
<organism evidence="2 3">
    <name type="scientific">Aquimonas voraii</name>
    <dbReference type="NCBI Taxonomy" id="265719"/>
    <lineage>
        <taxon>Bacteria</taxon>
        <taxon>Pseudomonadati</taxon>
        <taxon>Pseudomonadota</taxon>
        <taxon>Gammaproteobacteria</taxon>
        <taxon>Lysobacterales</taxon>
        <taxon>Lysobacteraceae</taxon>
        <taxon>Aquimonas</taxon>
    </lineage>
</organism>
<accession>A0A1G6S2V4</accession>
<feature type="signal peptide" evidence="1">
    <location>
        <begin position="1"/>
        <end position="20"/>
    </location>
</feature>
<dbReference type="OrthoDB" id="8889994at2"/>
<feature type="chain" id="PRO_5011585643" evidence="1">
    <location>
        <begin position="21"/>
        <end position="464"/>
    </location>
</feature>
<dbReference type="InterPro" id="IPR011042">
    <property type="entry name" value="6-blade_b-propeller_TolB-like"/>
</dbReference>
<sequence>MPLKRYLLAALLCLPLAAGAQDPGVQGKALETPEQLEQALAGVEDVDSLLQLAGQLREAGEVAKETLVWKRLAALRPHVGAMRYELAAAYALQDMKSEAYNTLLELQAAGFAHEIEKDERFQKVSTTEVWKYIVQGFRSNRDSFGEGEVAYTLPREDLLIESLAYDASRGQLLVGSVREGKVYMVEADGSLKLLAQADESNGMWGVLGVAVDAERGVLWVASTAVPHFKGYNAEQDLGKAGIFKFELASGKFVKSFLSPSVPGQGFVLSTITVAPDGSVYAADAVNNVIYQVRDDSFRRLLQAPHLSSLRALAVSGDSKILYFNDVQRGLFGVDLATGKPFDVPVPPKLTLASIEAMAWWNNHLIIVQNELPPNRIMRLKMSDDGRQIMLGHPLEANQQALPLQVGAALGKDAEVFVIGNSQRNQYDRFGLPRSRERLQGARIYRLKADFAMERVETQPSRIAR</sequence>
<dbReference type="RefSeq" id="WP_091237912.1">
    <property type="nucleotide sequence ID" value="NZ_FNAG01000001.1"/>
</dbReference>
<keyword evidence="1" id="KW-0732">Signal</keyword>
<dbReference type="AlphaFoldDB" id="A0A1G6S2V4"/>